<dbReference type="EMBL" id="UGJE01000002">
    <property type="protein sequence ID" value="STQ86870.1"/>
    <property type="molecule type" value="Genomic_DNA"/>
</dbReference>
<organism evidence="3 4">
    <name type="scientific">Helicobacter muridarum</name>
    <dbReference type="NCBI Taxonomy" id="216"/>
    <lineage>
        <taxon>Bacteria</taxon>
        <taxon>Pseudomonadati</taxon>
        <taxon>Campylobacterota</taxon>
        <taxon>Epsilonproteobacteria</taxon>
        <taxon>Campylobacterales</taxon>
        <taxon>Helicobacteraceae</taxon>
        <taxon>Helicobacter</taxon>
    </lineage>
</organism>
<sequence>MTLAQNIRILEQIIEEKEKVKDIKLELEKLYDHINLECIRLQDSDNKINEIKNTSKELDKKYKELKENLDKQQSQYITILGIFASIVLAFVSGLVFSTSVLSNIDKASIYRLAFAIAFIALFFGNILYFLFNFISKIAFVKSVEDNQCKFIIYFNIIVCIILIVGFCLEIYKDLQSAKITETNQSLACQIINLSNKILNIKTTCRP</sequence>
<evidence type="ECO:0000313" key="4">
    <source>
        <dbReference type="Proteomes" id="UP000255139"/>
    </source>
</evidence>
<protein>
    <submittedName>
        <fullName evidence="3">Uncharacterized protein</fullName>
    </submittedName>
</protein>
<evidence type="ECO:0000256" key="2">
    <source>
        <dbReference type="SAM" id="Phobius"/>
    </source>
</evidence>
<feature type="coiled-coil region" evidence="1">
    <location>
        <begin position="10"/>
        <end position="75"/>
    </location>
</feature>
<keyword evidence="2" id="KW-0472">Membrane</keyword>
<keyword evidence="4" id="KW-1185">Reference proteome</keyword>
<reference evidence="3 4" key="1">
    <citation type="submission" date="2018-06" db="EMBL/GenBank/DDBJ databases">
        <authorList>
            <consortium name="Pathogen Informatics"/>
            <person name="Doyle S."/>
        </authorList>
    </citation>
    <scope>NUCLEOTIDE SEQUENCE [LARGE SCALE GENOMIC DNA]</scope>
    <source>
        <strain evidence="3 4">NCTC12714</strain>
    </source>
</reference>
<keyword evidence="2" id="KW-1133">Transmembrane helix</keyword>
<feature type="transmembrane region" description="Helical" evidence="2">
    <location>
        <begin position="151"/>
        <end position="171"/>
    </location>
</feature>
<dbReference type="Proteomes" id="UP000255139">
    <property type="component" value="Unassembled WGS sequence"/>
</dbReference>
<feature type="transmembrane region" description="Helical" evidence="2">
    <location>
        <begin position="76"/>
        <end position="97"/>
    </location>
</feature>
<accession>A0A377PWH3</accession>
<gene>
    <name evidence="3" type="ORF">NCTC12714_01681</name>
</gene>
<evidence type="ECO:0000256" key="1">
    <source>
        <dbReference type="SAM" id="Coils"/>
    </source>
</evidence>
<name>A0A377PWH3_9HELI</name>
<evidence type="ECO:0000313" key="3">
    <source>
        <dbReference type="EMBL" id="STQ86870.1"/>
    </source>
</evidence>
<keyword evidence="1" id="KW-0175">Coiled coil</keyword>
<proteinExistence type="predicted"/>
<dbReference type="AlphaFoldDB" id="A0A377PWH3"/>
<keyword evidence="2" id="KW-0812">Transmembrane</keyword>
<feature type="transmembrane region" description="Helical" evidence="2">
    <location>
        <begin position="109"/>
        <end position="131"/>
    </location>
</feature>